<evidence type="ECO:0000256" key="2">
    <source>
        <dbReference type="ARBA" id="ARBA00022448"/>
    </source>
</evidence>
<reference evidence="6" key="1">
    <citation type="submission" date="2016-10" db="EMBL/GenBank/DDBJ databases">
        <authorList>
            <person name="Varghese N."/>
            <person name="Submissions S."/>
        </authorList>
    </citation>
    <scope>NUCLEOTIDE SEQUENCE [LARGE SCALE GENOMIC DNA]</scope>
    <source>
        <strain evidence="6">DSM 21857</strain>
    </source>
</reference>
<dbReference type="PANTHER" id="PTHR30085:SF6">
    <property type="entry name" value="ABC TRANSPORTER GLUTAMINE-BINDING PROTEIN GLNH"/>
    <property type="match status" value="1"/>
</dbReference>
<dbReference type="GO" id="GO:0030288">
    <property type="term" value="C:outer membrane-bounded periplasmic space"/>
    <property type="evidence" value="ECO:0007669"/>
    <property type="project" value="TreeGrafter"/>
</dbReference>
<dbReference type="EMBL" id="FORF01000038">
    <property type="protein sequence ID" value="SFJ63583.1"/>
    <property type="molecule type" value="Genomic_DNA"/>
</dbReference>
<dbReference type="Proteomes" id="UP000242763">
    <property type="component" value="Unassembled WGS sequence"/>
</dbReference>
<dbReference type="InterPro" id="IPR051455">
    <property type="entry name" value="Bact_solute-bind_prot3"/>
</dbReference>
<proteinExistence type="inferred from homology"/>
<keyword evidence="6" id="KW-1185">Reference proteome</keyword>
<evidence type="ECO:0000313" key="6">
    <source>
        <dbReference type="Proteomes" id="UP000242763"/>
    </source>
</evidence>
<dbReference type="Pfam" id="PF00497">
    <property type="entry name" value="SBP_bac_3"/>
    <property type="match status" value="1"/>
</dbReference>
<gene>
    <name evidence="5" type="ORF">SAMN03080618_03509</name>
</gene>
<dbReference type="STRING" id="1121003.SAMN03080618_03509"/>
<evidence type="ECO:0000256" key="1">
    <source>
        <dbReference type="ARBA" id="ARBA00010333"/>
    </source>
</evidence>
<sequence>MLQVGKVVKREPGLSQFISSALLAALLSFLVPCMASADVLSELARTGVLRAGTRADVAPFGFRDENNIPVGFSVDLLDRIRVAAEERLGRKIELDMTVVTPANRINKVEDGELDIICEIATPTWEREAVVDFSIPFFRDGTRVLAFRETLNNVPELKDMVIGIAEGTTTGSILEEALPGVQTLTYPSMDEAFAALRSGEINGIANVGVILLGLSRQFAADQSVVLLPRIEPLSSEAMACILPQNDSAWRDFVNATIVDLMQGLRDYRGDYMQLYDQWFGRDGVLPYPMDRSTRDYLLRGDIWAQ</sequence>
<feature type="domain" description="Solute-binding protein family 3/N-terminal" evidence="4">
    <location>
        <begin position="48"/>
        <end position="281"/>
    </location>
</feature>
<dbReference type="GO" id="GO:0006865">
    <property type="term" value="P:amino acid transport"/>
    <property type="evidence" value="ECO:0007669"/>
    <property type="project" value="TreeGrafter"/>
</dbReference>
<dbReference type="PANTHER" id="PTHR30085">
    <property type="entry name" value="AMINO ACID ABC TRANSPORTER PERMEASE"/>
    <property type="match status" value="1"/>
</dbReference>
<dbReference type="SMART" id="SM00062">
    <property type="entry name" value="PBPb"/>
    <property type="match status" value="1"/>
</dbReference>
<organism evidence="5 6">
    <name type="scientific">Aquamicrobium aerolatum DSM 21857</name>
    <dbReference type="NCBI Taxonomy" id="1121003"/>
    <lineage>
        <taxon>Bacteria</taxon>
        <taxon>Pseudomonadati</taxon>
        <taxon>Pseudomonadota</taxon>
        <taxon>Alphaproteobacteria</taxon>
        <taxon>Hyphomicrobiales</taxon>
        <taxon>Phyllobacteriaceae</taxon>
        <taxon>Aerobium</taxon>
    </lineage>
</organism>
<dbReference type="AlphaFoldDB" id="A0A1I3SYW4"/>
<keyword evidence="3" id="KW-0732">Signal</keyword>
<protein>
    <submittedName>
        <fullName evidence="5">Polar amino acid transport system substrate-binding protein</fullName>
    </submittedName>
</protein>
<keyword evidence="2" id="KW-0813">Transport</keyword>
<evidence type="ECO:0000259" key="4">
    <source>
        <dbReference type="SMART" id="SM00062"/>
    </source>
</evidence>
<evidence type="ECO:0000256" key="3">
    <source>
        <dbReference type="ARBA" id="ARBA00022729"/>
    </source>
</evidence>
<evidence type="ECO:0000313" key="5">
    <source>
        <dbReference type="EMBL" id="SFJ63583.1"/>
    </source>
</evidence>
<dbReference type="InterPro" id="IPR001638">
    <property type="entry name" value="Solute-binding_3/MltF_N"/>
</dbReference>
<comment type="similarity">
    <text evidence="1">Belongs to the bacterial solute-binding protein 3 family.</text>
</comment>
<accession>A0A1I3SYW4</accession>
<dbReference type="GO" id="GO:0005576">
    <property type="term" value="C:extracellular region"/>
    <property type="evidence" value="ECO:0007669"/>
    <property type="project" value="TreeGrafter"/>
</dbReference>
<dbReference type="OrthoDB" id="6192933at2"/>
<dbReference type="CDD" id="cd13688">
    <property type="entry name" value="PBP2_GltI_DEBP"/>
    <property type="match status" value="1"/>
</dbReference>
<dbReference type="Gene3D" id="3.40.190.10">
    <property type="entry name" value="Periplasmic binding protein-like II"/>
    <property type="match status" value="2"/>
</dbReference>
<dbReference type="SUPFAM" id="SSF53850">
    <property type="entry name" value="Periplasmic binding protein-like II"/>
    <property type="match status" value="1"/>
</dbReference>
<name>A0A1I3SYW4_9HYPH</name>